<dbReference type="AlphaFoldDB" id="M4BUG9"/>
<proteinExistence type="predicted"/>
<dbReference type="InParanoid" id="M4BUG9"/>
<dbReference type="EnsemblProtists" id="HpaT810157">
    <property type="protein sequence ID" value="HpaP810157"/>
    <property type="gene ID" value="HpaG810157"/>
</dbReference>
<protein>
    <submittedName>
        <fullName evidence="1">Uncharacterized protein</fullName>
    </submittedName>
</protein>
<evidence type="ECO:0000313" key="2">
    <source>
        <dbReference type="Proteomes" id="UP000011713"/>
    </source>
</evidence>
<dbReference type="EMBL" id="JH597939">
    <property type="status" value="NOT_ANNOTATED_CDS"/>
    <property type="molecule type" value="Genomic_DNA"/>
</dbReference>
<sequence>MIRATLHCHFHRLAACCRRLLGSFEYFCTHTINRVHVTCNVHSFRNALDNNEDIPDSMDHLARLKSSMVRFTTYPPRALRDVKLLVCQIQTRRALECLCLVQTSSCMFVRESPLTRIAVIAR</sequence>
<evidence type="ECO:0000313" key="1">
    <source>
        <dbReference type="EnsemblProtists" id="HpaP810157"/>
    </source>
</evidence>
<reference evidence="2" key="1">
    <citation type="journal article" date="2010" name="Science">
        <title>Signatures of adaptation to obligate biotrophy in the Hyaloperonospora arabidopsidis genome.</title>
        <authorList>
            <person name="Baxter L."/>
            <person name="Tripathy S."/>
            <person name="Ishaque N."/>
            <person name="Boot N."/>
            <person name="Cabral A."/>
            <person name="Kemen E."/>
            <person name="Thines M."/>
            <person name="Ah-Fong A."/>
            <person name="Anderson R."/>
            <person name="Badejoko W."/>
            <person name="Bittner-Eddy P."/>
            <person name="Boore J.L."/>
            <person name="Chibucos M.C."/>
            <person name="Coates M."/>
            <person name="Dehal P."/>
            <person name="Delehaunty K."/>
            <person name="Dong S."/>
            <person name="Downton P."/>
            <person name="Dumas B."/>
            <person name="Fabro G."/>
            <person name="Fronick C."/>
            <person name="Fuerstenberg S.I."/>
            <person name="Fulton L."/>
            <person name="Gaulin E."/>
            <person name="Govers F."/>
            <person name="Hughes L."/>
            <person name="Humphray S."/>
            <person name="Jiang R.H."/>
            <person name="Judelson H."/>
            <person name="Kamoun S."/>
            <person name="Kyung K."/>
            <person name="Meijer H."/>
            <person name="Minx P."/>
            <person name="Morris P."/>
            <person name="Nelson J."/>
            <person name="Phuntumart V."/>
            <person name="Qutob D."/>
            <person name="Rehmany A."/>
            <person name="Rougon-Cardoso A."/>
            <person name="Ryden P."/>
            <person name="Torto-Alalibo T."/>
            <person name="Studholme D."/>
            <person name="Wang Y."/>
            <person name="Win J."/>
            <person name="Wood J."/>
            <person name="Clifton S.W."/>
            <person name="Rogers J."/>
            <person name="Van den Ackerveken G."/>
            <person name="Jones J.D."/>
            <person name="McDowell J.M."/>
            <person name="Beynon J."/>
            <person name="Tyler B.M."/>
        </authorList>
    </citation>
    <scope>NUCLEOTIDE SEQUENCE [LARGE SCALE GENOMIC DNA]</scope>
    <source>
        <strain evidence="2">Emoy2</strain>
    </source>
</reference>
<accession>M4BUG9</accession>
<keyword evidence="2" id="KW-1185">Reference proteome</keyword>
<reference evidence="1" key="2">
    <citation type="submission" date="2015-06" db="UniProtKB">
        <authorList>
            <consortium name="EnsemblProtists"/>
        </authorList>
    </citation>
    <scope>IDENTIFICATION</scope>
    <source>
        <strain evidence="1">Emoy2</strain>
    </source>
</reference>
<organism evidence="1 2">
    <name type="scientific">Hyaloperonospora arabidopsidis (strain Emoy2)</name>
    <name type="common">Downy mildew agent</name>
    <name type="synonym">Peronospora arabidopsidis</name>
    <dbReference type="NCBI Taxonomy" id="559515"/>
    <lineage>
        <taxon>Eukaryota</taxon>
        <taxon>Sar</taxon>
        <taxon>Stramenopiles</taxon>
        <taxon>Oomycota</taxon>
        <taxon>Peronosporomycetes</taxon>
        <taxon>Peronosporales</taxon>
        <taxon>Peronosporaceae</taxon>
        <taxon>Hyaloperonospora</taxon>
    </lineage>
</organism>
<dbReference type="HOGENOM" id="CLU_2031143_0_0_1"/>
<dbReference type="VEuPathDB" id="FungiDB:HpaG810157"/>
<name>M4BUG9_HYAAE</name>
<dbReference type="Proteomes" id="UP000011713">
    <property type="component" value="Unassembled WGS sequence"/>
</dbReference>